<feature type="chain" id="PRO_5026330449" description="Lipocalin-like domain-containing protein" evidence="1">
    <location>
        <begin position="22"/>
        <end position="160"/>
    </location>
</feature>
<sequence length="160" mass="18030">MKKIMALVLFVSTSIAFTACSSDDNTPVRSEMESPEGTWESSTLTYAAFDENGKPFHASPEGVEYTYDKIPFGEDPTKEETFIIEGNKATLKDIAKSNKETIVEGELINKTTIVLDNEKYHDRTIVNVTKTTMTLSYRMDLSMDKMKNAYGILTVKYLKK</sequence>
<feature type="signal peptide" evidence="1">
    <location>
        <begin position="1"/>
        <end position="21"/>
    </location>
</feature>
<gene>
    <name evidence="2" type="ORF">GJV76_10660</name>
</gene>
<proteinExistence type="predicted"/>
<keyword evidence="1" id="KW-0732">Signal</keyword>
<organism evidence="2 3">
    <name type="scientific">Myroides albus</name>
    <dbReference type="NCBI Taxonomy" id="2562892"/>
    <lineage>
        <taxon>Bacteria</taxon>
        <taxon>Pseudomonadati</taxon>
        <taxon>Bacteroidota</taxon>
        <taxon>Flavobacteriia</taxon>
        <taxon>Flavobacteriales</taxon>
        <taxon>Flavobacteriaceae</taxon>
        <taxon>Myroides</taxon>
    </lineage>
</organism>
<reference evidence="2 3" key="1">
    <citation type="submission" date="2019-11" db="EMBL/GenBank/DDBJ databases">
        <title>Genome of Strain BIT-d1.</title>
        <authorList>
            <person name="Yang Y."/>
        </authorList>
    </citation>
    <scope>NUCLEOTIDE SEQUENCE [LARGE SCALE GENOMIC DNA]</scope>
    <source>
        <strain evidence="2 3">BIT-d1</strain>
    </source>
</reference>
<dbReference type="OrthoDB" id="1448099at2"/>
<keyword evidence="3" id="KW-1185">Reference proteome</keyword>
<name>A0A6I3LPI9_9FLAO</name>
<comment type="caution">
    <text evidence="2">The sequence shown here is derived from an EMBL/GenBank/DDBJ whole genome shotgun (WGS) entry which is preliminary data.</text>
</comment>
<evidence type="ECO:0000313" key="2">
    <source>
        <dbReference type="EMBL" id="MTG98581.1"/>
    </source>
</evidence>
<evidence type="ECO:0008006" key="4">
    <source>
        <dbReference type="Google" id="ProtNLM"/>
    </source>
</evidence>
<dbReference type="EMBL" id="WMJX01000023">
    <property type="protein sequence ID" value="MTG98581.1"/>
    <property type="molecule type" value="Genomic_DNA"/>
</dbReference>
<dbReference type="Proteomes" id="UP000438760">
    <property type="component" value="Unassembled WGS sequence"/>
</dbReference>
<protein>
    <recommendedName>
        <fullName evidence="4">Lipocalin-like domain-containing protein</fullName>
    </recommendedName>
</protein>
<dbReference type="RefSeq" id="WP_155092604.1">
    <property type="nucleotide sequence ID" value="NZ_CP102754.1"/>
</dbReference>
<evidence type="ECO:0000256" key="1">
    <source>
        <dbReference type="SAM" id="SignalP"/>
    </source>
</evidence>
<accession>A0A6I3LPI9</accession>
<dbReference type="AlphaFoldDB" id="A0A6I3LPI9"/>
<dbReference type="PROSITE" id="PS51257">
    <property type="entry name" value="PROKAR_LIPOPROTEIN"/>
    <property type="match status" value="1"/>
</dbReference>
<evidence type="ECO:0000313" key="3">
    <source>
        <dbReference type="Proteomes" id="UP000438760"/>
    </source>
</evidence>